<feature type="compositionally biased region" description="Polar residues" evidence="1">
    <location>
        <begin position="64"/>
        <end position="75"/>
    </location>
</feature>
<proteinExistence type="predicted"/>
<accession>C5T1Q4</accession>
<dbReference type="Proteomes" id="UP000003856">
    <property type="component" value="Unassembled WGS sequence"/>
</dbReference>
<gene>
    <name evidence="2" type="ORF">AcdelDRAFT_0834</name>
</gene>
<dbReference type="PATRIC" id="fig|573060.9.peg.4389"/>
<evidence type="ECO:0000313" key="3">
    <source>
        <dbReference type="Proteomes" id="UP000003856"/>
    </source>
</evidence>
<evidence type="ECO:0000256" key="1">
    <source>
        <dbReference type="SAM" id="MobiDB-lite"/>
    </source>
</evidence>
<organism evidence="2 3">
    <name type="scientific">Acidovorax delafieldii 2AN</name>
    <dbReference type="NCBI Taxonomy" id="573060"/>
    <lineage>
        <taxon>Bacteria</taxon>
        <taxon>Pseudomonadati</taxon>
        <taxon>Pseudomonadota</taxon>
        <taxon>Betaproteobacteria</taxon>
        <taxon>Burkholderiales</taxon>
        <taxon>Comamonadaceae</taxon>
        <taxon>Acidovorax</taxon>
    </lineage>
</organism>
<evidence type="ECO:0000313" key="2">
    <source>
        <dbReference type="EMBL" id="EER61622.1"/>
    </source>
</evidence>
<dbReference type="AlphaFoldDB" id="C5T1Q4"/>
<sequence length="104" mass="11216">MQRVPVLFAFAPLLAGCDRPALSVRSLATDPSRLYALRTQCRAGQHDAPFCAQVIQADLRRFLSGQSGPSENQTPADLPLIPPSFDEPADCSEAVAFSEQDDSP</sequence>
<keyword evidence="2" id="KW-0449">Lipoprotein</keyword>
<protein>
    <submittedName>
        <fullName evidence="2">Putative lipoprotein</fullName>
    </submittedName>
</protein>
<dbReference type="EMBL" id="ACQT01000013">
    <property type="protein sequence ID" value="EER61622.1"/>
    <property type="molecule type" value="Genomic_DNA"/>
</dbReference>
<comment type="caution">
    <text evidence="2">The sequence shown here is derived from an EMBL/GenBank/DDBJ whole genome shotgun (WGS) entry which is preliminary data.</text>
</comment>
<dbReference type="OrthoDB" id="7016179at2"/>
<dbReference type="PROSITE" id="PS51257">
    <property type="entry name" value="PROKAR_LIPOPROTEIN"/>
    <property type="match status" value="1"/>
</dbReference>
<name>C5T1Q4_ACIDE</name>
<reference evidence="2 3" key="1">
    <citation type="submission" date="2009-05" db="EMBL/GenBank/DDBJ databases">
        <title>The draft genome of Acidovorax delafieldii 2AN.</title>
        <authorList>
            <consortium name="US DOE Joint Genome Institute (JGI-PGF)"/>
            <person name="Lucas S."/>
            <person name="Copeland A."/>
            <person name="Lapidus A."/>
            <person name="Glavina del Rio T."/>
            <person name="Tice H."/>
            <person name="Bruce D."/>
            <person name="Goodwin L."/>
            <person name="Pitluck S."/>
            <person name="Larimer F."/>
            <person name="Land M.L."/>
            <person name="Hauser L."/>
            <person name="Shelobolina E.S."/>
            <person name="Picardal F."/>
            <person name="Roden E."/>
            <person name="Emerson D."/>
        </authorList>
    </citation>
    <scope>NUCLEOTIDE SEQUENCE [LARGE SCALE GENOMIC DNA]</scope>
    <source>
        <strain evidence="2 3">2AN</strain>
    </source>
</reference>
<feature type="region of interest" description="Disordered" evidence="1">
    <location>
        <begin position="64"/>
        <end position="87"/>
    </location>
</feature>
<keyword evidence="3" id="KW-1185">Reference proteome</keyword>